<dbReference type="SUPFAM" id="SSF46689">
    <property type="entry name" value="Homeodomain-like"/>
    <property type="match status" value="1"/>
</dbReference>
<dbReference type="Proteomes" id="UP000228535">
    <property type="component" value="Unassembled WGS sequence"/>
</dbReference>
<organism evidence="1 2">
    <name type="scientific">Hymenobacter chitinivorans DSM 11115</name>
    <dbReference type="NCBI Taxonomy" id="1121954"/>
    <lineage>
        <taxon>Bacteria</taxon>
        <taxon>Pseudomonadati</taxon>
        <taxon>Bacteroidota</taxon>
        <taxon>Cytophagia</taxon>
        <taxon>Cytophagales</taxon>
        <taxon>Hymenobacteraceae</taxon>
        <taxon>Hymenobacter</taxon>
    </lineage>
</organism>
<keyword evidence="2" id="KW-1185">Reference proteome</keyword>
<accession>A0A2M9BL54</accession>
<dbReference type="OrthoDB" id="882136at2"/>
<sequence length="150" mass="16570">MGRQRQTLHLTLRQRQQLDDYLRQNDLLPVQHNRAQVLLYWAAGHSAAACAQRLGTTDDRVYAMRRAYRRLGLTAYLAASVQGGAPTKLTPAAEAALTHLVADEPQASWSLRQLAEFLVGAGYTPSISYVTVSKALKRIRQTTPVTGACH</sequence>
<dbReference type="RefSeq" id="WP_100334410.1">
    <property type="nucleotide sequence ID" value="NZ_PGFA01000001.1"/>
</dbReference>
<dbReference type="InterPro" id="IPR009057">
    <property type="entry name" value="Homeodomain-like_sf"/>
</dbReference>
<protein>
    <submittedName>
        <fullName evidence="1">Transposase</fullName>
    </submittedName>
</protein>
<comment type="caution">
    <text evidence="1">The sequence shown here is derived from an EMBL/GenBank/DDBJ whole genome shotgun (WGS) entry which is preliminary data.</text>
</comment>
<reference evidence="1 2" key="1">
    <citation type="submission" date="2017-11" db="EMBL/GenBank/DDBJ databases">
        <title>Genomic Encyclopedia of Archaeal and Bacterial Type Strains, Phase II (KMG-II): From Individual Species to Whole Genera.</title>
        <authorList>
            <person name="Goeker M."/>
        </authorList>
    </citation>
    <scope>NUCLEOTIDE SEQUENCE [LARGE SCALE GENOMIC DNA]</scope>
    <source>
        <strain evidence="1 2">DSM 11115</strain>
    </source>
</reference>
<dbReference type="EMBL" id="PGFA01000001">
    <property type="protein sequence ID" value="PJJ58650.1"/>
    <property type="molecule type" value="Genomic_DNA"/>
</dbReference>
<proteinExistence type="predicted"/>
<evidence type="ECO:0000313" key="2">
    <source>
        <dbReference type="Proteomes" id="UP000228535"/>
    </source>
</evidence>
<name>A0A2M9BL54_9BACT</name>
<dbReference type="AlphaFoldDB" id="A0A2M9BL54"/>
<dbReference type="Pfam" id="PF13565">
    <property type="entry name" value="HTH_32"/>
    <property type="match status" value="1"/>
</dbReference>
<gene>
    <name evidence="1" type="ORF">CLV45_0060</name>
</gene>
<evidence type="ECO:0000313" key="1">
    <source>
        <dbReference type="EMBL" id="PJJ58650.1"/>
    </source>
</evidence>